<gene>
    <name evidence="1" type="ORF">G443_002759</name>
</gene>
<proteinExistence type="predicted"/>
<sequence length="138" mass="15671">MADDPIEEPAFEPSPEDVASVLAWFDDYDELAATAQVERMADLAMFPLNSVTDDAEGNGSASWSDREQYVREMTEIVGDGARMESVRTPHFLSRSLVFVVTDATYTHDGVRHRMRYGDLLIRREGRWYFQTMVQGGWG</sequence>
<dbReference type="EMBL" id="AUBJ02000001">
    <property type="protein sequence ID" value="MCP2332489.1"/>
    <property type="molecule type" value="Genomic_DNA"/>
</dbReference>
<organism evidence="1 2">
    <name type="scientific">Actinoalloteichus caeruleus DSM 43889</name>
    <dbReference type="NCBI Taxonomy" id="1120930"/>
    <lineage>
        <taxon>Bacteria</taxon>
        <taxon>Bacillati</taxon>
        <taxon>Actinomycetota</taxon>
        <taxon>Actinomycetes</taxon>
        <taxon>Pseudonocardiales</taxon>
        <taxon>Pseudonocardiaceae</taxon>
        <taxon>Actinoalloteichus</taxon>
        <taxon>Actinoalloteichus cyanogriseus</taxon>
    </lineage>
</organism>
<name>A0ABT1JJY0_ACTCY</name>
<protein>
    <recommendedName>
        <fullName evidence="3">Nuclear transport factor 2 family protein</fullName>
    </recommendedName>
</protein>
<reference evidence="1 2" key="2">
    <citation type="submission" date="2022-06" db="EMBL/GenBank/DDBJ databases">
        <title>Genomic Encyclopedia of Type Strains, Phase I: the one thousand microbial genomes (KMG-I) project.</title>
        <authorList>
            <person name="Kyrpides N."/>
        </authorList>
    </citation>
    <scope>NUCLEOTIDE SEQUENCE [LARGE SCALE GENOMIC DNA]</scope>
    <source>
        <strain evidence="1 2">DSM 43889</strain>
    </source>
</reference>
<accession>A0ABT1JJY0</accession>
<evidence type="ECO:0000313" key="1">
    <source>
        <dbReference type="EMBL" id="MCP2332489.1"/>
    </source>
</evidence>
<evidence type="ECO:0000313" key="2">
    <source>
        <dbReference type="Proteomes" id="UP000791080"/>
    </source>
</evidence>
<evidence type="ECO:0008006" key="3">
    <source>
        <dbReference type="Google" id="ProtNLM"/>
    </source>
</evidence>
<reference evidence="1 2" key="1">
    <citation type="submission" date="2013-07" db="EMBL/GenBank/DDBJ databases">
        <authorList>
            <consortium name="DOE Joint Genome Institute"/>
            <person name="Reeve W."/>
            <person name="Huntemann M."/>
            <person name="Han J."/>
            <person name="Chen A."/>
            <person name="Kyrpides N."/>
            <person name="Mavromatis K."/>
            <person name="Markowitz V."/>
            <person name="Palaniappan K."/>
            <person name="Ivanova N."/>
            <person name="Schaumberg A."/>
            <person name="Pati A."/>
            <person name="Liolios K."/>
            <person name="Nordberg H.P."/>
            <person name="Cantor M.N."/>
            <person name="Hua S.X."/>
            <person name="Woyke T."/>
        </authorList>
    </citation>
    <scope>NUCLEOTIDE SEQUENCE [LARGE SCALE GENOMIC DNA]</scope>
    <source>
        <strain evidence="1 2">DSM 43889</strain>
    </source>
</reference>
<comment type="caution">
    <text evidence="1">The sequence shown here is derived from an EMBL/GenBank/DDBJ whole genome shotgun (WGS) entry which is preliminary data.</text>
</comment>
<dbReference type="InterPro" id="IPR032710">
    <property type="entry name" value="NTF2-like_dom_sf"/>
</dbReference>
<dbReference type="RefSeq" id="WP_026417465.1">
    <property type="nucleotide sequence ID" value="NZ_AUBJ02000001.1"/>
</dbReference>
<keyword evidence="2" id="KW-1185">Reference proteome</keyword>
<dbReference type="SUPFAM" id="SSF54427">
    <property type="entry name" value="NTF2-like"/>
    <property type="match status" value="1"/>
</dbReference>
<dbReference type="Proteomes" id="UP000791080">
    <property type="component" value="Unassembled WGS sequence"/>
</dbReference>